<dbReference type="Proteomes" id="UP000786811">
    <property type="component" value="Unassembled WGS sequence"/>
</dbReference>
<organism evidence="2 3">
    <name type="scientific">Cotesia congregata</name>
    <name type="common">Parasitoid wasp</name>
    <name type="synonym">Apanteles congregatus</name>
    <dbReference type="NCBI Taxonomy" id="51543"/>
    <lineage>
        <taxon>Eukaryota</taxon>
        <taxon>Metazoa</taxon>
        <taxon>Ecdysozoa</taxon>
        <taxon>Arthropoda</taxon>
        <taxon>Hexapoda</taxon>
        <taxon>Insecta</taxon>
        <taxon>Pterygota</taxon>
        <taxon>Neoptera</taxon>
        <taxon>Endopterygota</taxon>
        <taxon>Hymenoptera</taxon>
        <taxon>Apocrita</taxon>
        <taxon>Ichneumonoidea</taxon>
        <taxon>Braconidae</taxon>
        <taxon>Microgastrinae</taxon>
        <taxon>Cotesia</taxon>
    </lineage>
</organism>
<keyword evidence="1" id="KW-0732">Signal</keyword>
<dbReference type="OrthoDB" id="7666905at2759"/>
<dbReference type="PANTHER" id="PTHR47890:SF1">
    <property type="entry name" value="LD24308P"/>
    <property type="match status" value="1"/>
</dbReference>
<dbReference type="PANTHER" id="PTHR47890">
    <property type="entry name" value="LD24308P"/>
    <property type="match status" value="1"/>
</dbReference>
<dbReference type="Pfam" id="PF16061">
    <property type="entry name" value="DUF4803"/>
    <property type="match status" value="1"/>
</dbReference>
<keyword evidence="3" id="KW-1185">Reference proteome</keyword>
<gene>
    <name evidence="2" type="ORF">HICCMSTLAB_LOCUS2889</name>
</gene>
<dbReference type="InterPro" id="IPR032062">
    <property type="entry name" value="DUF4803"/>
</dbReference>
<evidence type="ECO:0000313" key="2">
    <source>
        <dbReference type="EMBL" id="CAG5078956.1"/>
    </source>
</evidence>
<feature type="signal peptide" evidence="1">
    <location>
        <begin position="1"/>
        <end position="19"/>
    </location>
</feature>
<dbReference type="AlphaFoldDB" id="A0A8J2H6S0"/>
<evidence type="ECO:0000256" key="1">
    <source>
        <dbReference type="SAM" id="SignalP"/>
    </source>
</evidence>
<reference evidence="2" key="1">
    <citation type="submission" date="2021-04" db="EMBL/GenBank/DDBJ databases">
        <authorList>
            <person name="Chebbi M.A.C M."/>
        </authorList>
    </citation>
    <scope>NUCLEOTIDE SEQUENCE</scope>
</reference>
<dbReference type="EMBL" id="CAJNRD030001117">
    <property type="protein sequence ID" value="CAG5078956.1"/>
    <property type="molecule type" value="Genomic_DNA"/>
</dbReference>
<name>A0A8J2H6S0_COTCN</name>
<proteinExistence type="predicted"/>
<sequence>MIAKVTVTITFIFFAICGAEPLEKSDIYDTTAVNRFFQSLMEKVERNTYQLEIKTDDDTKSRILKDILSDAVEALEVLNTISSDILEEYWFPHFRRLLKNLQEAEIMEGEVRRSFMPLVSSMQETWGTIDAHAESLISLHKSNDSDHLAGLCPLLFGVTRFLEIDHRAQSIAKIYQNFIDNVLQEFSLESSWKSCGQKSSLREGLFKFFRKVMTSYLKEFVLYWFVNVANARCMDRNSPGMLGELFGIYVNKFDKNLRITRNTIHFYQFNNREWYYELEKMIQTIIVNEKDMSIPESCSHNCDLSPLKYPINHSDCKEFRDCHLIKGRLEVCKTYENYNSRRYQWFKDSEGVVYGNQSQQCYQKESLGSYYDGWKVRDCDYCMCTCIKKQESGYHVVTAISFREQVSNTADNMVVVGVRFVRQGYMIHVQIKEGRLGLTRFNKYDPWKPVEDIGYDESTQKFFLINGNTPLQLGLDYWHPKTMNLDDLVAPLGYAVTGVRFGLAEGSIELQIRVSPMDFINGRILDDDDWTYWISPEHKDQRTELILSEPDLPTKSTKNLVDSSKGQFVEFQRSDLKKDAGQSTVPFFDAMEVEGAPGFPVGGVGIVHRGKKGFGGHLPTILTK</sequence>
<comment type="caution">
    <text evidence="2">The sequence shown here is derived from an EMBL/GenBank/DDBJ whole genome shotgun (WGS) entry which is preliminary data.</text>
</comment>
<evidence type="ECO:0000313" key="3">
    <source>
        <dbReference type="Proteomes" id="UP000786811"/>
    </source>
</evidence>
<feature type="chain" id="PRO_5035288409" evidence="1">
    <location>
        <begin position="20"/>
        <end position="624"/>
    </location>
</feature>
<protein>
    <submittedName>
        <fullName evidence="2">Uncharacterized protein</fullName>
    </submittedName>
</protein>
<accession>A0A8J2H6S0</accession>